<dbReference type="InterPro" id="IPR013332">
    <property type="entry name" value="KPR_N"/>
</dbReference>
<dbReference type="FunFam" id="1.10.1040.10:FF:000017">
    <property type="entry name" value="2-dehydropantoate 2-reductase"/>
    <property type="match status" value="1"/>
</dbReference>
<dbReference type="Proteomes" id="UP000028875">
    <property type="component" value="Unassembled WGS sequence"/>
</dbReference>
<reference evidence="7 8" key="1">
    <citation type="submission" date="2014-03" db="EMBL/GenBank/DDBJ databases">
        <authorList>
            <person name="Urmite Genomes U."/>
        </authorList>
    </citation>
    <scope>NUCLEOTIDE SEQUENCE [LARGE SCALE GENOMIC DNA]</scope>
    <source>
        <strain evidence="7 8">Vm-5</strain>
    </source>
</reference>
<dbReference type="InterPro" id="IPR036291">
    <property type="entry name" value="NAD(P)-bd_dom_sf"/>
</dbReference>
<keyword evidence="3 4" id="KW-0560">Oxidoreductase</keyword>
<dbReference type="InterPro" id="IPR008927">
    <property type="entry name" value="6-PGluconate_DH-like_C_sf"/>
</dbReference>
<dbReference type="GO" id="GO:0008677">
    <property type="term" value="F:2-dehydropantoate 2-reductase activity"/>
    <property type="evidence" value="ECO:0007669"/>
    <property type="project" value="UniProtKB-EC"/>
</dbReference>
<dbReference type="RefSeq" id="WP_038245627.1">
    <property type="nucleotide sequence ID" value="NZ_BNER01000006.1"/>
</dbReference>
<dbReference type="InterPro" id="IPR013328">
    <property type="entry name" value="6PGD_dom2"/>
</dbReference>
<dbReference type="UniPathway" id="UPA00028">
    <property type="reaction ID" value="UER00004"/>
</dbReference>
<dbReference type="OrthoDB" id="9793586at2"/>
<dbReference type="AlphaFoldDB" id="A0A024QDM5"/>
<evidence type="ECO:0000259" key="6">
    <source>
        <dbReference type="Pfam" id="PF08546"/>
    </source>
</evidence>
<dbReference type="InterPro" id="IPR003710">
    <property type="entry name" value="ApbA"/>
</dbReference>
<organism evidence="7 8">
    <name type="scientific">Virgibacillus massiliensis</name>
    <dbReference type="NCBI Taxonomy" id="1462526"/>
    <lineage>
        <taxon>Bacteria</taxon>
        <taxon>Bacillati</taxon>
        <taxon>Bacillota</taxon>
        <taxon>Bacilli</taxon>
        <taxon>Bacillales</taxon>
        <taxon>Bacillaceae</taxon>
        <taxon>Virgibacillus</taxon>
    </lineage>
</organism>
<dbReference type="STRING" id="1462526.BN990_02974"/>
<keyword evidence="8" id="KW-1185">Reference proteome</keyword>
<evidence type="ECO:0000256" key="2">
    <source>
        <dbReference type="ARBA" id="ARBA00022857"/>
    </source>
</evidence>
<evidence type="ECO:0000313" key="8">
    <source>
        <dbReference type="Proteomes" id="UP000028875"/>
    </source>
</evidence>
<dbReference type="GO" id="GO:0015940">
    <property type="term" value="P:pantothenate biosynthetic process"/>
    <property type="evidence" value="ECO:0007669"/>
    <property type="project" value="UniProtKB-UniPathway"/>
</dbReference>
<proteinExistence type="inferred from homology"/>
<reference evidence="8" key="2">
    <citation type="submission" date="2014-05" db="EMBL/GenBank/DDBJ databases">
        <title>Draft genome sequence of Virgibacillus massiliensis Vm-5.</title>
        <authorList>
            <person name="Khelaifia S."/>
            <person name="Croce O."/>
            <person name="Lagier J.C."/>
            <person name="Raoult D."/>
        </authorList>
    </citation>
    <scope>NUCLEOTIDE SEQUENCE [LARGE SCALE GENOMIC DNA]</scope>
    <source>
        <strain evidence="8">Vm-5</strain>
    </source>
</reference>
<dbReference type="NCBIfam" id="TIGR00745">
    <property type="entry name" value="apbA_panE"/>
    <property type="match status" value="1"/>
</dbReference>
<comment type="caution">
    <text evidence="7">The sequence shown here is derived from an EMBL/GenBank/DDBJ whole genome shotgun (WGS) entry which is preliminary data.</text>
</comment>
<dbReference type="EC" id="1.1.1.169" evidence="4"/>
<evidence type="ECO:0000256" key="1">
    <source>
        <dbReference type="ARBA" id="ARBA00007870"/>
    </source>
</evidence>
<comment type="pathway">
    <text evidence="4">Cofactor biosynthesis; (R)-pantothenate biosynthesis; (R)-pantoate from 3-methyl-2-oxobutanoate: step 2/2.</text>
</comment>
<dbReference type="eggNOG" id="COG1893">
    <property type="taxonomic scope" value="Bacteria"/>
</dbReference>
<gene>
    <name evidence="7" type="primary">panE_1</name>
    <name evidence="7" type="ORF">BN990_02974</name>
</gene>
<evidence type="ECO:0000313" key="7">
    <source>
        <dbReference type="EMBL" id="CDQ40648.1"/>
    </source>
</evidence>
<sequence>MKILILGAGAMGSLFAGKLTKCGFDVTLYNRPNNHVEIMKQQGVQMVHEKGDFATLHVPVYTNPADLSGDYELMLVLIKSFATKAVLEKVLPMVDDKTPILTLQNGIGNLELIQQLAPTHEVFVGGTSAGAGWVKRGVIEQRAWGKTFIGSTKPTNENVDFLKKVAATFSESGLETLVSDNVQSIIWSKLVVNIAYNGLTAVTRLKNGEAIEYKEGKELVSKLVEEAVEVAHAKEISLLYKDPVQECIRLGIEEIGRNISSMLTDVLHQRKTEIEVINGAIVKEGKRLQIATPYNNMMYKLVKMIDQSYPRTILHP</sequence>
<dbReference type="SUPFAM" id="SSF51735">
    <property type="entry name" value="NAD(P)-binding Rossmann-fold domains"/>
    <property type="match status" value="1"/>
</dbReference>
<keyword evidence="4" id="KW-0566">Pantothenate biosynthesis</keyword>
<feature type="domain" description="Ketopantoate reductase N-terminal" evidence="5">
    <location>
        <begin position="3"/>
        <end position="152"/>
    </location>
</feature>
<dbReference type="GO" id="GO:0005737">
    <property type="term" value="C:cytoplasm"/>
    <property type="evidence" value="ECO:0007669"/>
    <property type="project" value="TreeGrafter"/>
</dbReference>
<comment type="function">
    <text evidence="4">Catalyzes the NADPH-dependent reduction of ketopantoate into pantoic acid.</text>
</comment>
<dbReference type="SUPFAM" id="SSF48179">
    <property type="entry name" value="6-phosphogluconate dehydrogenase C-terminal domain-like"/>
    <property type="match status" value="1"/>
</dbReference>
<dbReference type="PANTHER" id="PTHR21708:SF26">
    <property type="entry name" value="2-DEHYDROPANTOATE 2-REDUCTASE"/>
    <property type="match status" value="1"/>
</dbReference>
<comment type="similarity">
    <text evidence="1 4">Belongs to the ketopantoate reductase family.</text>
</comment>
<name>A0A024QDM5_9BACI</name>
<evidence type="ECO:0000259" key="5">
    <source>
        <dbReference type="Pfam" id="PF02558"/>
    </source>
</evidence>
<dbReference type="Pfam" id="PF08546">
    <property type="entry name" value="ApbA_C"/>
    <property type="match status" value="1"/>
</dbReference>
<accession>A0A024QDM5</accession>
<evidence type="ECO:0000256" key="3">
    <source>
        <dbReference type="ARBA" id="ARBA00023002"/>
    </source>
</evidence>
<evidence type="ECO:0000256" key="4">
    <source>
        <dbReference type="RuleBase" id="RU362068"/>
    </source>
</evidence>
<dbReference type="Gene3D" id="1.10.1040.10">
    <property type="entry name" value="N-(1-d-carboxylethyl)-l-norvaline Dehydrogenase, domain 2"/>
    <property type="match status" value="1"/>
</dbReference>
<dbReference type="InterPro" id="IPR013752">
    <property type="entry name" value="KPA_reductase"/>
</dbReference>
<dbReference type="Pfam" id="PF02558">
    <property type="entry name" value="ApbA"/>
    <property type="match status" value="1"/>
</dbReference>
<keyword evidence="2 4" id="KW-0521">NADP</keyword>
<comment type="catalytic activity">
    <reaction evidence="4">
        <text>(R)-pantoate + NADP(+) = 2-dehydropantoate + NADPH + H(+)</text>
        <dbReference type="Rhea" id="RHEA:16233"/>
        <dbReference type="ChEBI" id="CHEBI:11561"/>
        <dbReference type="ChEBI" id="CHEBI:15378"/>
        <dbReference type="ChEBI" id="CHEBI:15980"/>
        <dbReference type="ChEBI" id="CHEBI:57783"/>
        <dbReference type="ChEBI" id="CHEBI:58349"/>
        <dbReference type="EC" id="1.1.1.169"/>
    </reaction>
</comment>
<dbReference type="PANTHER" id="PTHR21708">
    <property type="entry name" value="PROBABLE 2-DEHYDROPANTOATE 2-REDUCTASE"/>
    <property type="match status" value="1"/>
</dbReference>
<dbReference type="InterPro" id="IPR051402">
    <property type="entry name" value="KPR-Related"/>
</dbReference>
<feature type="domain" description="Ketopantoate reductase C-terminal" evidence="6">
    <location>
        <begin position="181"/>
        <end position="305"/>
    </location>
</feature>
<protein>
    <recommendedName>
        <fullName evidence="4">2-dehydropantoate 2-reductase</fullName>
        <ecNumber evidence="4">1.1.1.169</ecNumber>
    </recommendedName>
    <alternativeName>
        <fullName evidence="4">Ketopantoate reductase</fullName>
    </alternativeName>
</protein>
<dbReference type="EMBL" id="CCDP010000002">
    <property type="protein sequence ID" value="CDQ40648.1"/>
    <property type="molecule type" value="Genomic_DNA"/>
</dbReference>
<dbReference type="Gene3D" id="3.40.50.720">
    <property type="entry name" value="NAD(P)-binding Rossmann-like Domain"/>
    <property type="match status" value="1"/>
</dbReference>